<proteinExistence type="predicted"/>
<dbReference type="AlphaFoldDB" id="A0A4D4L3S8"/>
<dbReference type="Proteomes" id="UP000301309">
    <property type="component" value="Unassembled WGS sequence"/>
</dbReference>
<comment type="caution">
    <text evidence="1">The sequence shown here is derived from an EMBL/GenBank/DDBJ whole genome shotgun (WGS) entry which is preliminary data.</text>
</comment>
<reference evidence="1 2" key="1">
    <citation type="journal article" date="2020" name="Int. J. Syst. Evol. Microbiol.">
        <title>Reclassification of Streptomyces castelarensis and Streptomyces sporoclivatus as later heterotypic synonyms of Streptomyces antimycoticus.</title>
        <authorList>
            <person name="Komaki H."/>
            <person name="Tamura T."/>
        </authorList>
    </citation>
    <scope>NUCLEOTIDE SEQUENCE [LARGE SCALE GENOMIC DNA]</scope>
    <source>
        <strain evidence="1 2">NBRC 13459</strain>
    </source>
</reference>
<keyword evidence="2" id="KW-1185">Reference proteome</keyword>
<sequence length="133" mass="13548">MVQGEVADDGVVETLVTVGALLDAVAVPPGAELRHLDAELADQLVQPPVLGVASGGQAQIGDEDLRDLLPIAVQLAGGRIEQNETGQVALAVRQRVEVGEQGAGQMVRGQDIAAVIDGDGRTWLGGPGWSGPG</sequence>
<dbReference type="EMBL" id="BJHW01000001">
    <property type="protein sequence ID" value="GDY56281.1"/>
    <property type="molecule type" value="Genomic_DNA"/>
</dbReference>
<evidence type="ECO:0000313" key="1">
    <source>
        <dbReference type="EMBL" id="GDY56281.1"/>
    </source>
</evidence>
<accession>A0A4D4L3S8</accession>
<gene>
    <name evidence="1" type="ORF">SVIO_069040</name>
</gene>
<evidence type="ECO:0000313" key="2">
    <source>
        <dbReference type="Proteomes" id="UP000301309"/>
    </source>
</evidence>
<organism evidence="1 2">
    <name type="scientific">Streptomyces violaceusniger</name>
    <dbReference type="NCBI Taxonomy" id="68280"/>
    <lineage>
        <taxon>Bacteria</taxon>
        <taxon>Bacillati</taxon>
        <taxon>Actinomycetota</taxon>
        <taxon>Actinomycetes</taxon>
        <taxon>Kitasatosporales</taxon>
        <taxon>Streptomycetaceae</taxon>
        <taxon>Streptomyces</taxon>
        <taxon>Streptomyces violaceusniger group</taxon>
    </lineage>
</organism>
<protein>
    <submittedName>
        <fullName evidence="1">Uncharacterized protein</fullName>
    </submittedName>
</protein>
<name>A0A4D4L3S8_STRVO</name>